<dbReference type="PANTHER" id="PTHR30085">
    <property type="entry name" value="AMINO ACID ABC TRANSPORTER PERMEASE"/>
    <property type="match status" value="1"/>
</dbReference>
<dbReference type="InterPro" id="IPR001638">
    <property type="entry name" value="Solute-binding_3/MltF_N"/>
</dbReference>
<dbReference type="PANTHER" id="PTHR30085:SF7">
    <property type="entry name" value="AMINO-ACID ABC TRANSPORTER-BINDING PROTEIN YHDW-RELATED"/>
    <property type="match status" value="1"/>
</dbReference>
<protein>
    <submittedName>
        <fullName evidence="6">General L-amino acid transport system substrate-binding protein</fullName>
    </submittedName>
</protein>
<dbReference type="InterPro" id="IPR018313">
    <property type="entry name" value="SBP_3_CS"/>
</dbReference>
<sequence>MTRIKLRDAITVSAVLISISGVGHATMLDDIKAKGYVKCGINSGFIGFSAPDASGNWAGFDVDFCKAVASAIFGAPNKVRYQPLTAIDRFPALQSDEVDLLSRNTTWTASRDSSLGFNFRAITYYDGQGFMVHKSLNVKSAFELSGTEVCVQAGTTTELNLADFFKSNKLDYRPIVFEKEESLFTAYEAGRCDVYTTDLSGLYIWLLNFRNPGEHVVLPEIISKEPLGPAVRQGDDQWFDIVSWTAYALINAEEFGITQANVDDMKNSPNPDIKRFLGSEAGTRIGTDLGLTNDWAYYVIKGVGNYGEVFERNLGQGSPLKIKRGLNALWNKGGIQYAPPIR</sequence>
<organism evidence="6 7">
    <name type="scientific">Rhizobium mongolense USDA 1844</name>
    <dbReference type="NCBI Taxonomy" id="1079460"/>
    <lineage>
        <taxon>Bacteria</taxon>
        <taxon>Pseudomonadati</taxon>
        <taxon>Pseudomonadota</taxon>
        <taxon>Alphaproteobacteria</taxon>
        <taxon>Hyphomicrobiales</taxon>
        <taxon>Rhizobiaceae</taxon>
        <taxon>Rhizobium/Agrobacterium group</taxon>
        <taxon>Rhizobium</taxon>
    </lineage>
</organism>
<gene>
    <name evidence="6" type="ORF">BCL32_5369</name>
</gene>
<evidence type="ECO:0000313" key="7">
    <source>
        <dbReference type="Proteomes" id="UP000319824"/>
    </source>
</evidence>
<dbReference type="Pfam" id="PF00497">
    <property type="entry name" value="SBP_bac_3"/>
    <property type="match status" value="1"/>
</dbReference>
<evidence type="ECO:0000256" key="3">
    <source>
        <dbReference type="ARBA" id="ARBA00022729"/>
    </source>
</evidence>
<proteinExistence type="inferred from homology"/>
<feature type="domain" description="Solute-binding protein family 3/N-terminal" evidence="5">
    <location>
        <begin position="36"/>
        <end position="265"/>
    </location>
</feature>
<evidence type="ECO:0000259" key="5">
    <source>
        <dbReference type="SMART" id="SM00062"/>
    </source>
</evidence>
<dbReference type="EMBL" id="VISO01000003">
    <property type="protein sequence ID" value="TVZ65086.1"/>
    <property type="molecule type" value="Genomic_DNA"/>
</dbReference>
<keyword evidence="3" id="KW-0732">Signal</keyword>
<dbReference type="GO" id="GO:0006865">
    <property type="term" value="P:amino acid transport"/>
    <property type="evidence" value="ECO:0007669"/>
    <property type="project" value="TreeGrafter"/>
</dbReference>
<dbReference type="CDD" id="cd13692">
    <property type="entry name" value="PBP2_BztA"/>
    <property type="match status" value="1"/>
</dbReference>
<evidence type="ECO:0000313" key="6">
    <source>
        <dbReference type="EMBL" id="TVZ65086.1"/>
    </source>
</evidence>
<dbReference type="PROSITE" id="PS01039">
    <property type="entry name" value="SBP_BACTERIAL_3"/>
    <property type="match status" value="1"/>
</dbReference>
<dbReference type="Proteomes" id="UP000319824">
    <property type="component" value="Unassembled WGS sequence"/>
</dbReference>
<name>A0A559SRU7_9HYPH</name>
<keyword evidence="2" id="KW-0813">Transport</keyword>
<dbReference type="SMART" id="SM00062">
    <property type="entry name" value="PBPb"/>
    <property type="match status" value="1"/>
</dbReference>
<evidence type="ECO:0000256" key="4">
    <source>
        <dbReference type="RuleBase" id="RU003744"/>
    </source>
</evidence>
<dbReference type="Gene3D" id="3.40.190.10">
    <property type="entry name" value="Periplasmic binding protein-like II"/>
    <property type="match status" value="2"/>
</dbReference>
<dbReference type="InterPro" id="IPR051455">
    <property type="entry name" value="Bact_solute-bind_prot3"/>
</dbReference>
<reference evidence="6 7" key="1">
    <citation type="submission" date="2019-06" db="EMBL/GenBank/DDBJ databases">
        <title>Pac Bio to generate improved reference genome sequences for organisms with transposon mutant libraries (support for FEBA project).</title>
        <authorList>
            <person name="Blow M."/>
        </authorList>
    </citation>
    <scope>NUCLEOTIDE SEQUENCE [LARGE SCALE GENOMIC DNA]</scope>
    <source>
        <strain evidence="6 7">USDA 1844</strain>
    </source>
</reference>
<accession>A0A559SRU7</accession>
<comment type="similarity">
    <text evidence="1 4">Belongs to the bacterial solute-binding protein 3 family.</text>
</comment>
<evidence type="ECO:0000256" key="2">
    <source>
        <dbReference type="ARBA" id="ARBA00022448"/>
    </source>
</evidence>
<dbReference type="AlphaFoldDB" id="A0A559SRU7"/>
<evidence type="ECO:0000256" key="1">
    <source>
        <dbReference type="ARBA" id="ARBA00010333"/>
    </source>
</evidence>
<dbReference type="SUPFAM" id="SSF53850">
    <property type="entry name" value="Periplasmic binding protein-like II"/>
    <property type="match status" value="1"/>
</dbReference>
<comment type="caution">
    <text evidence="6">The sequence shown here is derived from an EMBL/GenBank/DDBJ whole genome shotgun (WGS) entry which is preliminary data.</text>
</comment>